<gene>
    <name evidence="2" type="ORF">RM572_00735</name>
</gene>
<accession>A0ABU2NL14</accession>
<dbReference type="RefSeq" id="WP_311671305.1">
    <property type="nucleotide sequence ID" value="NZ_JAVREQ010000001.1"/>
</dbReference>
<evidence type="ECO:0008006" key="4">
    <source>
        <dbReference type="Google" id="ProtNLM"/>
    </source>
</evidence>
<evidence type="ECO:0000313" key="3">
    <source>
        <dbReference type="Proteomes" id="UP001183414"/>
    </source>
</evidence>
<evidence type="ECO:0000256" key="1">
    <source>
        <dbReference type="SAM" id="MobiDB-lite"/>
    </source>
</evidence>
<dbReference type="EMBL" id="JAVREQ010000001">
    <property type="protein sequence ID" value="MDT0377301.1"/>
    <property type="molecule type" value="Genomic_DNA"/>
</dbReference>
<evidence type="ECO:0000313" key="2">
    <source>
        <dbReference type="EMBL" id="MDT0377301.1"/>
    </source>
</evidence>
<feature type="region of interest" description="Disordered" evidence="1">
    <location>
        <begin position="44"/>
        <end position="92"/>
    </location>
</feature>
<organism evidence="2 3">
    <name type="scientific">Streptomyces hazeniae</name>
    <dbReference type="NCBI Taxonomy" id="3075538"/>
    <lineage>
        <taxon>Bacteria</taxon>
        <taxon>Bacillati</taxon>
        <taxon>Actinomycetota</taxon>
        <taxon>Actinomycetes</taxon>
        <taxon>Kitasatosporales</taxon>
        <taxon>Streptomycetaceae</taxon>
        <taxon>Streptomyces</taxon>
    </lineage>
</organism>
<keyword evidence="3" id="KW-1185">Reference proteome</keyword>
<name>A0ABU2NL14_9ACTN</name>
<dbReference type="Proteomes" id="UP001183414">
    <property type="component" value="Unassembled WGS sequence"/>
</dbReference>
<proteinExistence type="predicted"/>
<comment type="caution">
    <text evidence="2">The sequence shown here is derived from an EMBL/GenBank/DDBJ whole genome shotgun (WGS) entry which is preliminary data.</text>
</comment>
<sequence length="92" mass="10650">MTATCRMCKRLLKRPSPDGLGPKCRRKRRDRLIARARAQGLPIPAGYFTDNARPATAKPRRRRTWNAKPIRTLRPLDTYQTPPEQLPLEDDQ</sequence>
<protein>
    <recommendedName>
        <fullName evidence="4">30S ribosomal protein S18</fullName>
    </recommendedName>
</protein>
<reference evidence="3" key="1">
    <citation type="submission" date="2023-07" db="EMBL/GenBank/DDBJ databases">
        <title>30 novel species of actinomycetes from the DSMZ collection.</title>
        <authorList>
            <person name="Nouioui I."/>
        </authorList>
    </citation>
    <scope>NUCLEOTIDE SEQUENCE [LARGE SCALE GENOMIC DNA]</scope>
    <source>
        <strain evidence="3">DSM 42041</strain>
    </source>
</reference>